<dbReference type="Gene3D" id="3.40.50.720">
    <property type="entry name" value="NAD(P)-binding Rossmann-like Domain"/>
    <property type="match status" value="1"/>
</dbReference>
<evidence type="ECO:0000313" key="7">
    <source>
        <dbReference type="Proteomes" id="UP000184485"/>
    </source>
</evidence>
<dbReference type="PROSITE" id="PS00059">
    <property type="entry name" value="ADH_ZINC"/>
    <property type="match status" value="1"/>
</dbReference>
<keyword evidence="2 4" id="KW-0862">Zinc</keyword>
<dbReference type="SMART" id="SM00829">
    <property type="entry name" value="PKS_ER"/>
    <property type="match status" value="1"/>
</dbReference>
<evidence type="ECO:0000259" key="5">
    <source>
        <dbReference type="SMART" id="SM00829"/>
    </source>
</evidence>
<dbReference type="AlphaFoldDB" id="A0A1M5I2Y4"/>
<dbReference type="InterPro" id="IPR011032">
    <property type="entry name" value="GroES-like_sf"/>
</dbReference>
<proteinExistence type="inferred from homology"/>
<evidence type="ECO:0000256" key="3">
    <source>
        <dbReference type="ARBA" id="ARBA00023002"/>
    </source>
</evidence>
<gene>
    <name evidence="6" type="ORF">SAMN02745157_3726</name>
</gene>
<dbReference type="PANTHER" id="PTHR43401:SF2">
    <property type="entry name" value="L-THREONINE 3-DEHYDROGENASE"/>
    <property type="match status" value="1"/>
</dbReference>
<dbReference type="Pfam" id="PF08240">
    <property type="entry name" value="ADH_N"/>
    <property type="match status" value="1"/>
</dbReference>
<accession>A0A1M5I2Y4</accession>
<dbReference type="SUPFAM" id="SSF50129">
    <property type="entry name" value="GroES-like"/>
    <property type="match status" value="1"/>
</dbReference>
<dbReference type="Gene3D" id="3.90.180.10">
    <property type="entry name" value="Medium-chain alcohol dehydrogenases, catalytic domain"/>
    <property type="match status" value="1"/>
</dbReference>
<comment type="similarity">
    <text evidence="4">Belongs to the zinc-containing alcohol dehydrogenase family.</text>
</comment>
<dbReference type="STRING" id="1122133.SAMN02745157_3726"/>
<sequence>MKAVYLPGNRKVEIRSVAIPVPGPDEVLLEVKASCICRSDLSLYYGNAVVGGDAAGGCITGHEPAGVVVETGVAVKNFKPGDRVAVYLAVGCGVCARCRQGNFHLCPTWKCLGFTKDGGNAEYLAVPERNLLRIPASMSYVAAAISTDAFGTLYSACRKLGLSGATSVGIWGLGPMGSAGILAAKALGARVVALDPIAERRHFADELGADLTLDPTDTGAAAAIAAFSGGEGLSAAIDCSGNGAAQNMALDSLAPLGRAAFVGESRETTIRPSEQLIRKQISLIGSWYFGISEYEEIIRTIETHKIDLERLATHRFAIDEAETAFRLFDERKTEKAVFVF</sequence>
<evidence type="ECO:0000313" key="6">
    <source>
        <dbReference type="EMBL" id="SHG22654.1"/>
    </source>
</evidence>
<feature type="domain" description="Enoyl reductase (ER)" evidence="5">
    <location>
        <begin position="8"/>
        <end position="338"/>
    </location>
</feature>
<dbReference type="RefSeq" id="WP_073055815.1">
    <property type="nucleotide sequence ID" value="NZ_FQUP01000004.1"/>
</dbReference>
<keyword evidence="1 4" id="KW-0479">Metal-binding</keyword>
<dbReference type="SUPFAM" id="SSF51735">
    <property type="entry name" value="NAD(P)-binding Rossmann-fold domains"/>
    <property type="match status" value="1"/>
</dbReference>
<dbReference type="InterPro" id="IPR050129">
    <property type="entry name" value="Zn_alcohol_dh"/>
</dbReference>
<protein>
    <submittedName>
        <fullName evidence="6">Alcohol dehydrogenase, propanol-preferring</fullName>
    </submittedName>
</protein>
<evidence type="ECO:0000256" key="2">
    <source>
        <dbReference type="ARBA" id="ARBA00022833"/>
    </source>
</evidence>
<organism evidence="6 7">
    <name type="scientific">Kaistia soli DSM 19436</name>
    <dbReference type="NCBI Taxonomy" id="1122133"/>
    <lineage>
        <taxon>Bacteria</taxon>
        <taxon>Pseudomonadati</taxon>
        <taxon>Pseudomonadota</taxon>
        <taxon>Alphaproteobacteria</taxon>
        <taxon>Hyphomicrobiales</taxon>
        <taxon>Kaistiaceae</taxon>
        <taxon>Kaistia</taxon>
    </lineage>
</organism>
<keyword evidence="3" id="KW-0560">Oxidoreductase</keyword>
<keyword evidence="7" id="KW-1185">Reference proteome</keyword>
<dbReference type="InterPro" id="IPR036291">
    <property type="entry name" value="NAD(P)-bd_dom_sf"/>
</dbReference>
<comment type="cofactor">
    <cofactor evidence="4">
        <name>Zn(2+)</name>
        <dbReference type="ChEBI" id="CHEBI:29105"/>
    </cofactor>
</comment>
<dbReference type="Proteomes" id="UP000184485">
    <property type="component" value="Unassembled WGS sequence"/>
</dbReference>
<name>A0A1M5I2Y4_9HYPH</name>
<reference evidence="6 7" key="1">
    <citation type="submission" date="2016-11" db="EMBL/GenBank/DDBJ databases">
        <authorList>
            <person name="Jaros S."/>
            <person name="Januszkiewicz K."/>
            <person name="Wedrychowicz H."/>
        </authorList>
    </citation>
    <scope>NUCLEOTIDE SEQUENCE [LARGE SCALE GENOMIC DNA]</scope>
    <source>
        <strain evidence="6 7">DSM 19436</strain>
    </source>
</reference>
<dbReference type="GO" id="GO:0008270">
    <property type="term" value="F:zinc ion binding"/>
    <property type="evidence" value="ECO:0007669"/>
    <property type="project" value="InterPro"/>
</dbReference>
<dbReference type="GO" id="GO:0016616">
    <property type="term" value="F:oxidoreductase activity, acting on the CH-OH group of donors, NAD or NADP as acceptor"/>
    <property type="evidence" value="ECO:0007669"/>
    <property type="project" value="UniProtKB-ARBA"/>
</dbReference>
<dbReference type="PANTHER" id="PTHR43401">
    <property type="entry name" value="L-THREONINE 3-DEHYDROGENASE"/>
    <property type="match status" value="1"/>
</dbReference>
<dbReference type="OrthoDB" id="9777681at2"/>
<dbReference type="Pfam" id="PF00107">
    <property type="entry name" value="ADH_zinc_N"/>
    <property type="match status" value="1"/>
</dbReference>
<dbReference type="InterPro" id="IPR013149">
    <property type="entry name" value="ADH-like_C"/>
</dbReference>
<dbReference type="InterPro" id="IPR020843">
    <property type="entry name" value="ER"/>
</dbReference>
<evidence type="ECO:0000256" key="1">
    <source>
        <dbReference type="ARBA" id="ARBA00022723"/>
    </source>
</evidence>
<dbReference type="InterPro" id="IPR013154">
    <property type="entry name" value="ADH-like_N"/>
</dbReference>
<evidence type="ECO:0000256" key="4">
    <source>
        <dbReference type="RuleBase" id="RU361277"/>
    </source>
</evidence>
<dbReference type="EMBL" id="FQUP01000004">
    <property type="protein sequence ID" value="SHG22654.1"/>
    <property type="molecule type" value="Genomic_DNA"/>
</dbReference>
<dbReference type="InterPro" id="IPR002328">
    <property type="entry name" value="ADH_Zn_CS"/>
</dbReference>